<evidence type="ECO:0000313" key="2">
    <source>
        <dbReference type="Proteomes" id="UP000325902"/>
    </source>
</evidence>
<protein>
    <submittedName>
        <fullName evidence="1">Uncharacterized protein</fullName>
    </submittedName>
</protein>
<evidence type="ECO:0000313" key="1">
    <source>
        <dbReference type="EMBL" id="KAB2576527.1"/>
    </source>
</evidence>
<dbReference type="Proteomes" id="UP000325902">
    <property type="component" value="Unassembled WGS sequence"/>
</dbReference>
<proteinExistence type="predicted"/>
<reference evidence="1 2" key="1">
    <citation type="journal article" date="2019" name="Sci. Rep.">
        <title>A multi-omics analysis of the grapevine pathogen Lasiodiplodia theobromae reveals that temperature affects the expression of virulence- and pathogenicity-related genes.</title>
        <authorList>
            <person name="Felix C."/>
            <person name="Meneses R."/>
            <person name="Goncalves M.F.M."/>
            <person name="Tilleman L."/>
            <person name="Duarte A.S."/>
            <person name="Jorrin-Novo J.V."/>
            <person name="Van de Peer Y."/>
            <person name="Deforce D."/>
            <person name="Van Nieuwerburgh F."/>
            <person name="Esteves A.C."/>
            <person name="Alves A."/>
        </authorList>
    </citation>
    <scope>NUCLEOTIDE SEQUENCE [LARGE SCALE GENOMIC DNA]</scope>
    <source>
        <strain evidence="1 2">LA-SOL3</strain>
    </source>
</reference>
<gene>
    <name evidence="1" type="ORF">DBV05_g4845</name>
</gene>
<dbReference type="OrthoDB" id="5341924at2759"/>
<name>A0A5N5DFV4_9PEZI</name>
<comment type="caution">
    <text evidence="1">The sequence shown here is derived from an EMBL/GenBank/DDBJ whole genome shotgun (WGS) entry which is preliminary data.</text>
</comment>
<sequence length="527" mass="59383">MILTAVGDRPQEKDAIMGHVLELLAYLHHAGIIPESVYHYEPPKDKYSLQQPPTLYLLSSKILTALSDAAWRAHELAAASENQKQAKYNIFGQEIPGSRYKVRTPELGSEVWLELVLWSCLHGGWTMDGADILKKLSRYKDDSRWARGTQAKSQERFMVDKTISSEVVAAYIDGVLNRVTAGVGNRGEPVATIFNFVTTFKGLLDRDNLGLGTATWESIIVRFMESGGIDPNLQARWLERLLYFSSKFDEELEYHNAAREYEDSPGSPSYILDPSSISLGVLHQALRIHIKNSNLTGAAEVVSRLQSLTDENKKRSMQKFFEKLNRRSEDDFVPESFSSNVDPMDYPIYFPQIPPALLAGVLSLATQNQAYDFARQLLYSDDIDGPLIPQELYGYSGIAAAITRYALAVDDANVLARLKPNQSERGGLNPEASWAILEIQMRRQEWDIVENVIGHLAVHNTKGRVANISALLARQLLILQDKVLRQGEKPTETHPLAKAASIFRKLIKTRFGDNDQERYHRFHGVWN</sequence>
<dbReference type="EMBL" id="VCHE01000023">
    <property type="protein sequence ID" value="KAB2576527.1"/>
    <property type="molecule type" value="Genomic_DNA"/>
</dbReference>
<organism evidence="1 2">
    <name type="scientific">Lasiodiplodia theobromae</name>
    <dbReference type="NCBI Taxonomy" id="45133"/>
    <lineage>
        <taxon>Eukaryota</taxon>
        <taxon>Fungi</taxon>
        <taxon>Dikarya</taxon>
        <taxon>Ascomycota</taxon>
        <taxon>Pezizomycotina</taxon>
        <taxon>Dothideomycetes</taxon>
        <taxon>Dothideomycetes incertae sedis</taxon>
        <taxon>Botryosphaeriales</taxon>
        <taxon>Botryosphaeriaceae</taxon>
        <taxon>Lasiodiplodia</taxon>
    </lineage>
</organism>
<accession>A0A5N5DFV4</accession>
<keyword evidence="2" id="KW-1185">Reference proteome</keyword>
<dbReference type="AlphaFoldDB" id="A0A5N5DFV4"/>